<protein>
    <submittedName>
        <fullName evidence="1">General stress protein</fullName>
    </submittedName>
</protein>
<dbReference type="EMBL" id="CP022957">
    <property type="protein sequence ID" value="ASV32227.1"/>
    <property type="molecule type" value="Genomic_DNA"/>
</dbReference>
<reference evidence="1 2" key="1">
    <citation type="submission" date="2017-08" db="EMBL/GenBank/DDBJ databases">
        <title>The complete genome sequence of Maribacter sp. B1, isolated from deep-sea sediment.</title>
        <authorList>
            <person name="Wu Y.-H."/>
            <person name="Cheng H."/>
            <person name="Xu X.-W."/>
        </authorList>
    </citation>
    <scope>NUCLEOTIDE SEQUENCE [LARGE SCALE GENOMIC DNA]</scope>
    <source>
        <strain evidence="1 2">B1</strain>
    </source>
</reference>
<dbReference type="SUPFAM" id="SSF50475">
    <property type="entry name" value="FMN-binding split barrel"/>
    <property type="match status" value="1"/>
</dbReference>
<sequence length="166" mass="18525">MATKNLSNTDAVSKLKELATSIDFALMATQLDKFPLHAIPMSTKKVDSKGNIWFLSGKDSTHNKNINKDSNVQLFYSKAMAMEFLTVYGKAEIVDDQIIIDDLYQSSDDNWFDGKTDPNISAIKVIPEDAHYWDTKDNMLISLIKMGVGTVTGEKKDLSEQGNLKV</sequence>
<organism evidence="1 2">
    <name type="scientific">Maribacter cobaltidurans</name>
    <dbReference type="NCBI Taxonomy" id="1178778"/>
    <lineage>
        <taxon>Bacteria</taxon>
        <taxon>Pseudomonadati</taxon>
        <taxon>Bacteroidota</taxon>
        <taxon>Flavobacteriia</taxon>
        <taxon>Flavobacteriales</taxon>
        <taxon>Flavobacteriaceae</taxon>
        <taxon>Maribacter</taxon>
    </lineage>
</organism>
<proteinExistence type="predicted"/>
<dbReference type="Proteomes" id="UP000215244">
    <property type="component" value="Chromosome"/>
</dbReference>
<name>A0A223VAB5_9FLAO</name>
<dbReference type="InterPro" id="IPR038725">
    <property type="entry name" value="YdaG_split_barrel_FMN-bd"/>
</dbReference>
<dbReference type="PANTHER" id="PTHR34818:SF1">
    <property type="entry name" value="PROTEIN BLI-3"/>
    <property type="match status" value="1"/>
</dbReference>
<dbReference type="InterPro" id="IPR012349">
    <property type="entry name" value="Split_barrel_FMN-bd"/>
</dbReference>
<dbReference type="OrthoDB" id="1432662at2"/>
<dbReference type="Pfam" id="PF16242">
    <property type="entry name" value="Pyrid_ox_like"/>
    <property type="match status" value="1"/>
</dbReference>
<accession>A0A223VAB5</accession>
<dbReference type="KEGG" id="marb:CJ263_19465"/>
<dbReference type="PANTHER" id="PTHR34818">
    <property type="entry name" value="PROTEIN BLI-3"/>
    <property type="match status" value="1"/>
</dbReference>
<gene>
    <name evidence="1" type="ORF">CJ263_19465</name>
</gene>
<dbReference type="RefSeq" id="WP_094998800.1">
    <property type="nucleotide sequence ID" value="NZ_BMJL01000008.1"/>
</dbReference>
<keyword evidence="2" id="KW-1185">Reference proteome</keyword>
<evidence type="ECO:0000313" key="1">
    <source>
        <dbReference type="EMBL" id="ASV32227.1"/>
    </source>
</evidence>
<dbReference type="Gene3D" id="2.30.110.10">
    <property type="entry name" value="Electron Transport, Fmn-binding Protein, Chain A"/>
    <property type="match status" value="1"/>
</dbReference>
<evidence type="ECO:0000313" key="2">
    <source>
        <dbReference type="Proteomes" id="UP000215244"/>
    </source>
</evidence>
<dbReference type="AlphaFoldDB" id="A0A223VAB5"/>
<dbReference type="InterPro" id="IPR052917">
    <property type="entry name" value="Stress-Dev_Protein"/>
</dbReference>